<evidence type="ECO:0000256" key="3">
    <source>
        <dbReference type="ARBA" id="ARBA00023239"/>
    </source>
</evidence>
<gene>
    <name evidence="5" type="ORF">SAMN05421803_104272</name>
</gene>
<protein>
    <submittedName>
        <fullName evidence="5">Hydroxymethylglutaryl-CoA lyase</fullName>
    </submittedName>
</protein>
<dbReference type="InterPro" id="IPR000891">
    <property type="entry name" value="PYR_CT"/>
</dbReference>
<name>A0A1M6HR29_9ACTN</name>
<dbReference type="SUPFAM" id="SSF51569">
    <property type="entry name" value="Aldolase"/>
    <property type="match status" value="1"/>
</dbReference>
<dbReference type="GO" id="GO:0046872">
    <property type="term" value="F:metal ion binding"/>
    <property type="evidence" value="ECO:0007669"/>
    <property type="project" value="UniProtKB-KW"/>
</dbReference>
<feature type="domain" description="Pyruvate carboxyltransferase" evidence="4">
    <location>
        <begin position="14"/>
        <end position="281"/>
    </location>
</feature>
<dbReference type="GO" id="GO:0046951">
    <property type="term" value="P:ketone body biosynthetic process"/>
    <property type="evidence" value="ECO:0007669"/>
    <property type="project" value="TreeGrafter"/>
</dbReference>
<evidence type="ECO:0000313" key="5">
    <source>
        <dbReference type="EMBL" id="SHJ24659.1"/>
    </source>
</evidence>
<dbReference type="PANTHER" id="PTHR42738:SF7">
    <property type="entry name" value="HYDROXYMETHYLGLUTARYL-COA LYASE"/>
    <property type="match status" value="1"/>
</dbReference>
<sequence length="307" mass="31807">MAVDDRGPAGAEHVEIVEVGPRDGLQNEAKVLSVDDRIAMIDRAADAGLRRIEAVSFVNPRRVPQMAGAEEIMKGVRRGPDVSHIGLVLNRRGLDRAVEAAVSEVNVAVPATDGFSVRNQGSTVDAMLDTLADIDRALEGTGIPLSVTVSTAFGCPFDGEVSTERVVEVVRRIADTSAVEIALADTIGVGVPGQVTELVGAVAAVVGGRALRCHFHNTRNTGYANAWAAAQAGVRVLDSSVGGFGGCPFAPAATGNIATEDLLYLLHRSGLHTGVSLSAAAALGDWTGARLDKEPPAYLGRAGDFPA</sequence>
<accession>A0A1M6HR29</accession>
<keyword evidence="3 5" id="KW-0456">Lyase</keyword>
<proteinExistence type="inferred from homology"/>
<dbReference type="Proteomes" id="UP000184452">
    <property type="component" value="Unassembled WGS sequence"/>
</dbReference>
<evidence type="ECO:0000259" key="4">
    <source>
        <dbReference type="PROSITE" id="PS50991"/>
    </source>
</evidence>
<keyword evidence="2" id="KW-0479">Metal-binding</keyword>
<evidence type="ECO:0000313" key="6">
    <source>
        <dbReference type="Proteomes" id="UP000184452"/>
    </source>
</evidence>
<dbReference type="Pfam" id="PF00682">
    <property type="entry name" value="HMGL-like"/>
    <property type="match status" value="1"/>
</dbReference>
<keyword evidence="6" id="KW-1185">Reference proteome</keyword>
<dbReference type="PANTHER" id="PTHR42738">
    <property type="entry name" value="HYDROXYMETHYLGLUTARYL-COA LYASE"/>
    <property type="match status" value="1"/>
</dbReference>
<dbReference type="CDD" id="cd07938">
    <property type="entry name" value="DRE_TIM_HMGL"/>
    <property type="match status" value="1"/>
</dbReference>
<dbReference type="InterPro" id="IPR043594">
    <property type="entry name" value="HMGL"/>
</dbReference>
<dbReference type="InterPro" id="IPR013785">
    <property type="entry name" value="Aldolase_TIM"/>
</dbReference>
<dbReference type="EMBL" id="FQZK01000004">
    <property type="protein sequence ID" value="SHJ24659.1"/>
    <property type="molecule type" value="Genomic_DNA"/>
</dbReference>
<comment type="similarity">
    <text evidence="1">Belongs to the HMG-CoA lyase family.</text>
</comment>
<dbReference type="PROSITE" id="PS50991">
    <property type="entry name" value="PYR_CT"/>
    <property type="match status" value="1"/>
</dbReference>
<organism evidence="5 6">
    <name type="scientific">Nocardiopsis flavescens</name>
    <dbReference type="NCBI Taxonomy" id="758803"/>
    <lineage>
        <taxon>Bacteria</taxon>
        <taxon>Bacillati</taxon>
        <taxon>Actinomycetota</taxon>
        <taxon>Actinomycetes</taxon>
        <taxon>Streptosporangiales</taxon>
        <taxon>Nocardiopsidaceae</taxon>
        <taxon>Nocardiopsis</taxon>
    </lineage>
</organism>
<evidence type="ECO:0000256" key="2">
    <source>
        <dbReference type="ARBA" id="ARBA00022723"/>
    </source>
</evidence>
<dbReference type="OrthoDB" id="9784013at2"/>
<dbReference type="NCBIfam" id="NF004283">
    <property type="entry name" value="PRK05692.1"/>
    <property type="match status" value="1"/>
</dbReference>
<dbReference type="GO" id="GO:0006552">
    <property type="term" value="P:L-leucine catabolic process"/>
    <property type="evidence" value="ECO:0007669"/>
    <property type="project" value="TreeGrafter"/>
</dbReference>
<dbReference type="Gene3D" id="3.20.20.70">
    <property type="entry name" value="Aldolase class I"/>
    <property type="match status" value="1"/>
</dbReference>
<dbReference type="GO" id="GO:0004419">
    <property type="term" value="F:hydroxymethylglutaryl-CoA lyase activity"/>
    <property type="evidence" value="ECO:0007669"/>
    <property type="project" value="TreeGrafter"/>
</dbReference>
<evidence type="ECO:0000256" key="1">
    <source>
        <dbReference type="ARBA" id="ARBA00009405"/>
    </source>
</evidence>
<dbReference type="STRING" id="758803.SAMN05421803_104272"/>
<dbReference type="AlphaFoldDB" id="A0A1M6HR29"/>
<reference evidence="5 6" key="1">
    <citation type="submission" date="2016-11" db="EMBL/GenBank/DDBJ databases">
        <authorList>
            <person name="Jaros S."/>
            <person name="Januszkiewicz K."/>
            <person name="Wedrychowicz H."/>
        </authorList>
    </citation>
    <scope>NUCLEOTIDE SEQUENCE [LARGE SCALE GENOMIC DNA]</scope>
    <source>
        <strain evidence="5 6">CGMCC 4.5723</strain>
    </source>
</reference>
<dbReference type="RefSeq" id="WP_073378139.1">
    <property type="nucleotide sequence ID" value="NZ_FQZK01000004.1"/>
</dbReference>